<dbReference type="CDD" id="cd07185">
    <property type="entry name" value="OmpA_C-like"/>
    <property type="match status" value="1"/>
</dbReference>
<evidence type="ECO:0000256" key="6">
    <source>
        <dbReference type="ARBA" id="ARBA00023136"/>
    </source>
</evidence>
<evidence type="ECO:0000256" key="5">
    <source>
        <dbReference type="ARBA" id="ARBA00022989"/>
    </source>
</evidence>
<keyword evidence="12" id="KW-1185">Reference proteome</keyword>
<protein>
    <submittedName>
        <fullName evidence="11">Flagellar motor protein MotB</fullName>
    </submittedName>
</protein>
<dbReference type="Pfam" id="PF13677">
    <property type="entry name" value="MotB_plug"/>
    <property type="match status" value="1"/>
</dbReference>
<dbReference type="InterPro" id="IPR050330">
    <property type="entry name" value="Bact_OuterMem_StrucFunc"/>
</dbReference>
<dbReference type="InterPro" id="IPR036737">
    <property type="entry name" value="OmpA-like_sf"/>
</dbReference>
<keyword evidence="3" id="KW-1003">Cell membrane</keyword>
<accession>A0A7D4NSG3</accession>
<dbReference type="AlphaFoldDB" id="A0A7D4NSG3"/>
<evidence type="ECO:0000256" key="4">
    <source>
        <dbReference type="ARBA" id="ARBA00022692"/>
    </source>
</evidence>
<proteinExistence type="inferred from homology"/>
<reference evidence="11 12" key="1">
    <citation type="submission" date="2020-05" db="EMBL/GenBank/DDBJ databases">
        <title>Thiomicrorhabdus sediminis sp.nov. and Thiomicrorhabdus xiamenensis sp.nov., novel sulfur-oxidizing bacteria isolated from coastal sediment.</title>
        <authorList>
            <person name="Liu X."/>
        </authorList>
    </citation>
    <scope>NUCLEOTIDE SEQUENCE [LARGE SCALE GENOMIC DNA]</scope>
    <source>
        <strain evidence="11 12">G2</strain>
    </source>
</reference>
<sequence>MSRRRDHDEGGAHGGSWKIALADLMTVLMVFFLVLWLISVVDPKDRQSFVNSMMGEPPIGAEVDDQKLLPPQESLINLEMKPPVSREEVEKALDNINPKDVDIEDTPEFTKITLRSDSFFESGRATISDNTREELEKLGETLGSREQDITITGFTDNIPISSILFPSNWELSAARAATVARTFIYMGVDPALVTIAGKGDNDPVAGNDTAYGRSLNRRVVIYVDKTTPKEEPTVNPYQPPQGNAFKAGRQ</sequence>
<evidence type="ECO:0000256" key="1">
    <source>
        <dbReference type="ARBA" id="ARBA00004162"/>
    </source>
</evidence>
<dbReference type="Gene3D" id="3.30.1330.60">
    <property type="entry name" value="OmpA-like domain"/>
    <property type="match status" value="1"/>
</dbReference>
<keyword evidence="4 9" id="KW-0812">Transmembrane</keyword>
<dbReference type="EMBL" id="CP054020">
    <property type="protein sequence ID" value="QKI89937.1"/>
    <property type="molecule type" value="Genomic_DNA"/>
</dbReference>
<evidence type="ECO:0000256" key="7">
    <source>
        <dbReference type="PROSITE-ProRule" id="PRU00473"/>
    </source>
</evidence>
<evidence type="ECO:0000313" key="11">
    <source>
        <dbReference type="EMBL" id="QKI89937.1"/>
    </source>
</evidence>
<dbReference type="PANTHER" id="PTHR30329">
    <property type="entry name" value="STATOR ELEMENT OF FLAGELLAR MOTOR COMPLEX"/>
    <property type="match status" value="1"/>
</dbReference>
<dbReference type="Pfam" id="PF00691">
    <property type="entry name" value="OmpA"/>
    <property type="match status" value="1"/>
</dbReference>
<comment type="similarity">
    <text evidence="2">Belongs to the MotB family.</text>
</comment>
<feature type="transmembrane region" description="Helical" evidence="9">
    <location>
        <begin position="21"/>
        <end position="41"/>
    </location>
</feature>
<evidence type="ECO:0000256" key="3">
    <source>
        <dbReference type="ARBA" id="ARBA00022475"/>
    </source>
</evidence>
<gene>
    <name evidence="11" type="ORF">HQN79_10305</name>
</gene>
<dbReference type="SUPFAM" id="SSF103088">
    <property type="entry name" value="OmpA-like"/>
    <property type="match status" value="1"/>
</dbReference>
<evidence type="ECO:0000259" key="10">
    <source>
        <dbReference type="PROSITE" id="PS51123"/>
    </source>
</evidence>
<keyword evidence="11" id="KW-0282">Flagellum</keyword>
<keyword evidence="11" id="KW-0969">Cilium</keyword>
<dbReference type="Proteomes" id="UP000504724">
    <property type="component" value="Chromosome"/>
</dbReference>
<organism evidence="11 12">
    <name type="scientific">Thiomicrorhabdus xiamenensis</name>
    <dbReference type="NCBI Taxonomy" id="2739063"/>
    <lineage>
        <taxon>Bacteria</taxon>
        <taxon>Pseudomonadati</taxon>
        <taxon>Pseudomonadota</taxon>
        <taxon>Gammaproteobacteria</taxon>
        <taxon>Thiotrichales</taxon>
        <taxon>Piscirickettsiaceae</taxon>
        <taxon>Thiomicrorhabdus</taxon>
    </lineage>
</organism>
<evidence type="ECO:0000256" key="8">
    <source>
        <dbReference type="SAM" id="MobiDB-lite"/>
    </source>
</evidence>
<dbReference type="InterPro" id="IPR006665">
    <property type="entry name" value="OmpA-like"/>
</dbReference>
<keyword evidence="6 7" id="KW-0472">Membrane</keyword>
<feature type="region of interest" description="Disordered" evidence="8">
    <location>
        <begin position="226"/>
        <end position="250"/>
    </location>
</feature>
<evidence type="ECO:0000256" key="9">
    <source>
        <dbReference type="SAM" id="Phobius"/>
    </source>
</evidence>
<evidence type="ECO:0000256" key="2">
    <source>
        <dbReference type="ARBA" id="ARBA00008914"/>
    </source>
</evidence>
<dbReference type="PANTHER" id="PTHR30329:SF19">
    <property type="entry name" value="OUTER MEMBRANE PROTEIN, OMPA FAMILY"/>
    <property type="match status" value="1"/>
</dbReference>
<comment type="subcellular location">
    <subcellularLocation>
        <location evidence="1">Cell membrane</location>
        <topology evidence="1">Single-pass membrane protein</topology>
    </subcellularLocation>
</comment>
<dbReference type="RefSeq" id="WP_173286231.1">
    <property type="nucleotide sequence ID" value="NZ_CP054020.1"/>
</dbReference>
<keyword evidence="5 9" id="KW-1133">Transmembrane helix</keyword>
<evidence type="ECO:0000313" key="12">
    <source>
        <dbReference type="Proteomes" id="UP000504724"/>
    </source>
</evidence>
<name>A0A7D4NSG3_9GAMM</name>
<dbReference type="PROSITE" id="PS51123">
    <property type="entry name" value="OMPA_2"/>
    <property type="match status" value="1"/>
</dbReference>
<keyword evidence="11" id="KW-0966">Cell projection</keyword>
<dbReference type="InterPro" id="IPR025713">
    <property type="entry name" value="MotB-like_N_dom"/>
</dbReference>
<dbReference type="GO" id="GO:0005886">
    <property type="term" value="C:plasma membrane"/>
    <property type="evidence" value="ECO:0007669"/>
    <property type="project" value="UniProtKB-SubCell"/>
</dbReference>
<feature type="domain" description="OmpA-like" evidence="10">
    <location>
        <begin position="107"/>
        <end position="227"/>
    </location>
</feature>
<dbReference type="KEGG" id="txa:HQN79_10305"/>